<dbReference type="PROSITE" id="PS00086">
    <property type="entry name" value="CYTOCHROME_P450"/>
    <property type="match status" value="1"/>
</dbReference>
<keyword evidence="5 7" id="KW-0408">Iron</keyword>
<reference evidence="10 11" key="1">
    <citation type="journal article" date="2018" name="Mol. Biol. Evol.">
        <title>Broad Genomic Sampling Reveals a Smut Pathogenic Ancestry of the Fungal Clade Ustilaginomycotina.</title>
        <authorList>
            <person name="Kijpornyongpan T."/>
            <person name="Mondo S.J."/>
            <person name="Barry K."/>
            <person name="Sandor L."/>
            <person name="Lee J."/>
            <person name="Lipzen A."/>
            <person name="Pangilinan J."/>
            <person name="LaButti K."/>
            <person name="Hainaut M."/>
            <person name="Henrissat B."/>
            <person name="Grigoriev I.V."/>
            <person name="Spatafora J.W."/>
            <person name="Aime M.C."/>
        </authorList>
    </citation>
    <scope>NUCLEOTIDE SEQUENCE [LARGE SCALE GENOMIC DNA]</scope>
    <source>
        <strain evidence="10 11">MCA 4198</strain>
    </source>
</reference>
<evidence type="ECO:0000256" key="9">
    <source>
        <dbReference type="SAM" id="Phobius"/>
    </source>
</evidence>
<evidence type="ECO:0000256" key="2">
    <source>
        <dbReference type="ARBA" id="ARBA00010617"/>
    </source>
</evidence>
<evidence type="ECO:0000313" key="11">
    <source>
        <dbReference type="Proteomes" id="UP000245768"/>
    </source>
</evidence>
<dbReference type="PRINTS" id="PR00385">
    <property type="entry name" value="P450"/>
</dbReference>
<dbReference type="Gene3D" id="1.10.630.10">
    <property type="entry name" value="Cytochrome P450"/>
    <property type="match status" value="1"/>
</dbReference>
<evidence type="ECO:0000256" key="8">
    <source>
        <dbReference type="RuleBase" id="RU000461"/>
    </source>
</evidence>
<keyword evidence="11" id="KW-1185">Reference proteome</keyword>
<evidence type="ECO:0000256" key="7">
    <source>
        <dbReference type="PIRSR" id="PIRSR602401-1"/>
    </source>
</evidence>
<dbReference type="InterPro" id="IPR050121">
    <property type="entry name" value="Cytochrome_P450_monoxygenase"/>
</dbReference>
<name>A0A316YLS6_9BASI</name>
<comment type="cofactor">
    <cofactor evidence="1 7">
        <name>heme</name>
        <dbReference type="ChEBI" id="CHEBI:30413"/>
    </cofactor>
</comment>
<keyword evidence="9" id="KW-1133">Transmembrane helix</keyword>
<dbReference type="InterPro" id="IPR036396">
    <property type="entry name" value="Cyt_P450_sf"/>
</dbReference>
<feature type="binding site" description="axial binding residue" evidence="7">
    <location>
        <position position="502"/>
    </location>
    <ligand>
        <name>heme</name>
        <dbReference type="ChEBI" id="CHEBI:30413"/>
    </ligand>
    <ligandPart>
        <name>Fe</name>
        <dbReference type="ChEBI" id="CHEBI:18248"/>
    </ligandPart>
</feature>
<dbReference type="GO" id="GO:0004497">
    <property type="term" value="F:monooxygenase activity"/>
    <property type="evidence" value="ECO:0007669"/>
    <property type="project" value="UniProtKB-KW"/>
</dbReference>
<organism evidence="10 11">
    <name type="scientific">Acaromyces ingoldii</name>
    <dbReference type="NCBI Taxonomy" id="215250"/>
    <lineage>
        <taxon>Eukaryota</taxon>
        <taxon>Fungi</taxon>
        <taxon>Dikarya</taxon>
        <taxon>Basidiomycota</taxon>
        <taxon>Ustilaginomycotina</taxon>
        <taxon>Exobasidiomycetes</taxon>
        <taxon>Exobasidiales</taxon>
        <taxon>Cryptobasidiaceae</taxon>
        <taxon>Acaromyces</taxon>
    </lineage>
</organism>
<dbReference type="STRING" id="215250.A0A316YLS6"/>
<dbReference type="GeneID" id="37043898"/>
<dbReference type="InterPro" id="IPR002401">
    <property type="entry name" value="Cyt_P450_E_grp-I"/>
</dbReference>
<evidence type="ECO:0000256" key="1">
    <source>
        <dbReference type="ARBA" id="ARBA00001971"/>
    </source>
</evidence>
<keyword evidence="9" id="KW-0472">Membrane</keyword>
<dbReference type="OrthoDB" id="6692864at2759"/>
<dbReference type="PRINTS" id="PR00463">
    <property type="entry name" value="EP450I"/>
</dbReference>
<dbReference type="RefSeq" id="XP_025376221.1">
    <property type="nucleotide sequence ID" value="XM_025521982.1"/>
</dbReference>
<protein>
    <submittedName>
        <fullName evidence="10">Cytochrome P450</fullName>
    </submittedName>
</protein>
<dbReference type="InterPro" id="IPR001128">
    <property type="entry name" value="Cyt_P450"/>
</dbReference>
<gene>
    <name evidence="10" type="ORF">FA10DRAFT_267626</name>
</gene>
<feature type="transmembrane region" description="Helical" evidence="9">
    <location>
        <begin position="72"/>
        <end position="92"/>
    </location>
</feature>
<accession>A0A316YLS6</accession>
<dbReference type="PANTHER" id="PTHR24305">
    <property type="entry name" value="CYTOCHROME P450"/>
    <property type="match status" value="1"/>
</dbReference>
<dbReference type="EMBL" id="KZ819637">
    <property type="protein sequence ID" value="PWN89023.1"/>
    <property type="molecule type" value="Genomic_DNA"/>
</dbReference>
<evidence type="ECO:0000256" key="4">
    <source>
        <dbReference type="ARBA" id="ARBA00023002"/>
    </source>
</evidence>
<evidence type="ECO:0000313" key="10">
    <source>
        <dbReference type="EMBL" id="PWN89023.1"/>
    </source>
</evidence>
<evidence type="ECO:0000256" key="3">
    <source>
        <dbReference type="ARBA" id="ARBA00022723"/>
    </source>
</evidence>
<evidence type="ECO:0000256" key="5">
    <source>
        <dbReference type="ARBA" id="ARBA00023004"/>
    </source>
</evidence>
<dbReference type="GO" id="GO:0016705">
    <property type="term" value="F:oxidoreductase activity, acting on paired donors, with incorporation or reduction of molecular oxygen"/>
    <property type="evidence" value="ECO:0007669"/>
    <property type="project" value="InterPro"/>
</dbReference>
<sequence length="562" mass="63453">MKNHIDLLGHDVPVDVAASVLIGLSAHIVLNRFELWPKQLFTVYWASVAIYTRHLVAEQGQSLASAIVRTLGLSYIVIATLLVSVTAHRLLFHRLRRFPGPLSCKLTKWTTVSTDLNGLRSRFVDQQHKKYGDIVRTGPRELSINDPSVISAIGGGNSPCQKGPWYVGIHGGKGGRSHSLHSTVNKEDHAARRRIWDAGFSQKALKSYESEIHTKTQQLIEELSSRARKGQVLNIDDWCLFFGYDLMGAVGFGTSFDMLSKGVIDKNVEILETSMAHIMVVSNLPYLSELVRYLPNPMKDFEVWLNMVLKKRIESGTKEDYPDVFAFLLDEDKQSGWKHTWEELVSDAMLMALAGAETSSTVLGLCLFTLSQHPDVLQKLRDELDDVFGKGVPCDDFDDLNKKCPYLNAVINETMRMYPPIASGLQKETPASGLQVQVQGKQIVIPPHTVVHTPTMTMHRDPRYFSPEPNAYRPERWLDHHKNEERFEIKAFNPFSFGPTGCIGKTLAYMEIRLALANLVQTFDVKPTKEFNAKEFEDGLLDIFTTKRSKKMPVTLELRQQK</sequence>
<dbReference type="PANTHER" id="PTHR24305:SF187">
    <property type="entry name" value="P450, PUTATIVE (EUROFUNG)-RELATED"/>
    <property type="match status" value="1"/>
</dbReference>
<dbReference type="InterPro" id="IPR017972">
    <property type="entry name" value="Cyt_P450_CS"/>
</dbReference>
<dbReference type="GO" id="GO:0020037">
    <property type="term" value="F:heme binding"/>
    <property type="evidence" value="ECO:0007669"/>
    <property type="project" value="InterPro"/>
</dbReference>
<dbReference type="InParanoid" id="A0A316YLS6"/>
<keyword evidence="6 8" id="KW-0503">Monooxygenase</keyword>
<feature type="transmembrane region" description="Helical" evidence="9">
    <location>
        <begin position="12"/>
        <end position="30"/>
    </location>
</feature>
<keyword evidence="3 7" id="KW-0479">Metal-binding</keyword>
<keyword evidence="9" id="KW-0812">Transmembrane</keyword>
<dbReference type="GO" id="GO:0005506">
    <property type="term" value="F:iron ion binding"/>
    <property type="evidence" value="ECO:0007669"/>
    <property type="project" value="InterPro"/>
</dbReference>
<evidence type="ECO:0000256" key="6">
    <source>
        <dbReference type="ARBA" id="ARBA00023033"/>
    </source>
</evidence>
<keyword evidence="7 8" id="KW-0349">Heme</keyword>
<dbReference type="AlphaFoldDB" id="A0A316YLS6"/>
<comment type="similarity">
    <text evidence="2 8">Belongs to the cytochrome P450 family.</text>
</comment>
<keyword evidence="4 8" id="KW-0560">Oxidoreductase</keyword>
<dbReference type="Pfam" id="PF00067">
    <property type="entry name" value="p450"/>
    <property type="match status" value="1"/>
</dbReference>
<dbReference type="SUPFAM" id="SSF48264">
    <property type="entry name" value="Cytochrome P450"/>
    <property type="match status" value="1"/>
</dbReference>
<dbReference type="CDD" id="cd11061">
    <property type="entry name" value="CYP67-like"/>
    <property type="match status" value="1"/>
</dbReference>
<proteinExistence type="inferred from homology"/>
<dbReference type="Proteomes" id="UP000245768">
    <property type="component" value="Unassembled WGS sequence"/>
</dbReference>